<gene>
    <name evidence="4 7" type="primary">ureE</name>
    <name evidence="7" type="ORF">BMI79_09995</name>
</gene>
<dbReference type="GO" id="GO:0005737">
    <property type="term" value="C:cytoplasm"/>
    <property type="evidence" value="ECO:0007669"/>
    <property type="project" value="UniProtKB-SubCell"/>
</dbReference>
<reference evidence="7 8" key="1">
    <citation type="submission" date="2016-11" db="EMBL/GenBank/DDBJ databases">
        <title>Rahnella oryzae sp. nov., isolated from rice root.</title>
        <authorList>
            <person name="Zhang X.-X."/>
            <person name="Zhang J."/>
        </authorList>
    </citation>
    <scope>NUCLEOTIDE SEQUENCE [LARGE SCALE GENOMIC DNA]</scope>
    <source>
        <strain evidence="7 8">J11-6</strain>
    </source>
</reference>
<dbReference type="GO" id="GO:0016151">
    <property type="term" value="F:nickel cation binding"/>
    <property type="evidence" value="ECO:0007669"/>
    <property type="project" value="UniProtKB-UniRule"/>
</dbReference>
<evidence type="ECO:0000256" key="3">
    <source>
        <dbReference type="ARBA" id="ARBA00023186"/>
    </source>
</evidence>
<dbReference type="HAMAP" id="MF_00822">
    <property type="entry name" value="UreE"/>
    <property type="match status" value="1"/>
</dbReference>
<evidence type="ECO:0000313" key="8">
    <source>
        <dbReference type="Proteomes" id="UP000216021"/>
    </source>
</evidence>
<keyword evidence="2 4" id="KW-0533">Nickel</keyword>
<dbReference type="RefSeq" id="WP_076942026.1">
    <property type="nucleotide sequence ID" value="NZ_MOXD01000004.1"/>
</dbReference>
<dbReference type="PIRSF" id="PIRSF036402">
    <property type="entry name" value="Ureas_acces_UreE"/>
    <property type="match status" value="1"/>
</dbReference>
<dbReference type="InterPro" id="IPR012406">
    <property type="entry name" value="UreE"/>
</dbReference>
<dbReference type="SMART" id="SM00988">
    <property type="entry name" value="UreE_N"/>
    <property type="match status" value="1"/>
</dbReference>
<dbReference type="Gene3D" id="2.60.260.20">
    <property type="entry name" value="Urease metallochaperone UreE, N-terminal domain"/>
    <property type="match status" value="1"/>
</dbReference>
<evidence type="ECO:0000256" key="5">
    <source>
        <dbReference type="SAM" id="MobiDB-lite"/>
    </source>
</evidence>
<keyword evidence="8" id="KW-1185">Reference proteome</keyword>
<dbReference type="InterPro" id="IPR004029">
    <property type="entry name" value="UreE_N"/>
</dbReference>
<dbReference type="GO" id="GO:0051082">
    <property type="term" value="F:unfolded protein binding"/>
    <property type="evidence" value="ECO:0007669"/>
    <property type="project" value="UniProtKB-UniRule"/>
</dbReference>
<evidence type="ECO:0000313" key="7">
    <source>
        <dbReference type="EMBL" id="OMQ23819.1"/>
    </source>
</evidence>
<feature type="region of interest" description="Disordered" evidence="5">
    <location>
        <begin position="185"/>
        <end position="206"/>
    </location>
</feature>
<dbReference type="STRING" id="2034155.BMI79_09995"/>
<dbReference type="SUPFAM" id="SSF69287">
    <property type="entry name" value="Urease metallochaperone UreE, N-terminal domain"/>
    <property type="match status" value="1"/>
</dbReference>
<accession>A0A1S8CMU0</accession>
<keyword evidence="1 4" id="KW-0963">Cytoplasm</keyword>
<name>A0A1S8CMU0_9GAMM</name>
<proteinExistence type="inferred from homology"/>
<dbReference type="EMBL" id="MOXD01000004">
    <property type="protein sequence ID" value="OMQ23819.1"/>
    <property type="molecule type" value="Genomic_DNA"/>
</dbReference>
<evidence type="ECO:0000256" key="2">
    <source>
        <dbReference type="ARBA" id="ARBA00022596"/>
    </source>
</evidence>
<dbReference type="OrthoDB" id="3394858at2"/>
<keyword evidence="3 4" id="KW-0143">Chaperone</keyword>
<comment type="caution">
    <text evidence="7">The sequence shown here is derived from an EMBL/GenBank/DDBJ whole genome shotgun (WGS) entry which is preliminary data.</text>
</comment>
<dbReference type="Proteomes" id="UP000216021">
    <property type="component" value="Unassembled WGS sequence"/>
</dbReference>
<dbReference type="AlphaFoldDB" id="A0A1S8CMU0"/>
<evidence type="ECO:0000256" key="4">
    <source>
        <dbReference type="HAMAP-Rule" id="MF_00822"/>
    </source>
</evidence>
<comment type="function">
    <text evidence="4">Involved in urease metallocenter assembly. Binds nickel. Probably functions as a nickel donor during metallocenter assembly.</text>
</comment>
<sequence length="206" mass="23574">MILIENIIGNIKTEQHWARKAVGFKHDVLVLEQWEAQKSRCRKKSEQGADIGLALDRHVRLSDGDVLLFDEEQQYLLTVTIHLRDVMVIHLDKFATAGFEPAIRHVFELGHALGNQHWKAVIKGSKVYVPLTVEVKMMNSVMKTHGYNTEDYQFVEGSSVLPLLTPSESRLLFGGAEDSHVHVHVHDDHSHSHHEHHHGKNHEHKH</sequence>
<dbReference type="GO" id="GO:0006457">
    <property type="term" value="P:protein folding"/>
    <property type="evidence" value="ECO:0007669"/>
    <property type="project" value="InterPro"/>
</dbReference>
<evidence type="ECO:0000259" key="6">
    <source>
        <dbReference type="SMART" id="SM00988"/>
    </source>
</evidence>
<comment type="similarity">
    <text evidence="4">Belongs to the UreE family.</text>
</comment>
<dbReference type="InterPro" id="IPR036118">
    <property type="entry name" value="UreE_N_sf"/>
</dbReference>
<feature type="domain" description="UreE urease accessory N-terminal" evidence="6">
    <location>
        <begin position="11"/>
        <end position="75"/>
    </location>
</feature>
<feature type="compositionally biased region" description="Basic residues" evidence="5">
    <location>
        <begin position="191"/>
        <end position="206"/>
    </location>
</feature>
<comment type="subcellular location">
    <subcellularLocation>
        <location evidence="4">Cytoplasm</location>
    </subcellularLocation>
</comment>
<protein>
    <recommendedName>
        <fullName evidence="4">Urease accessory protein UreE</fullName>
    </recommendedName>
</protein>
<evidence type="ECO:0000256" key="1">
    <source>
        <dbReference type="ARBA" id="ARBA00022490"/>
    </source>
</evidence>
<dbReference type="Pfam" id="PF02814">
    <property type="entry name" value="UreE_N"/>
    <property type="match status" value="1"/>
</dbReference>
<organism evidence="7 8">
    <name type="scientific">Serratia oryzae</name>
    <dbReference type="NCBI Taxonomy" id="2034155"/>
    <lineage>
        <taxon>Bacteria</taxon>
        <taxon>Pseudomonadati</taxon>
        <taxon>Pseudomonadota</taxon>
        <taxon>Gammaproteobacteria</taxon>
        <taxon>Enterobacterales</taxon>
        <taxon>Yersiniaceae</taxon>
        <taxon>Serratia</taxon>
    </lineage>
</organism>